<gene>
    <name evidence="7" type="ORF">HNQ52_002961</name>
</gene>
<dbReference type="PIRSF" id="PIRSF016821">
    <property type="entry name" value="HSP15"/>
    <property type="match status" value="1"/>
</dbReference>
<dbReference type="Gene3D" id="3.10.290.10">
    <property type="entry name" value="RNA-binding S4 domain"/>
    <property type="match status" value="1"/>
</dbReference>
<dbReference type="EMBL" id="JACHHP010000006">
    <property type="protein sequence ID" value="MBB5209392.1"/>
    <property type="molecule type" value="Genomic_DNA"/>
</dbReference>
<dbReference type="Pfam" id="PF01479">
    <property type="entry name" value="S4"/>
    <property type="match status" value="1"/>
</dbReference>
<dbReference type="GO" id="GO:0003677">
    <property type="term" value="F:DNA binding"/>
    <property type="evidence" value="ECO:0007669"/>
    <property type="project" value="UniProtKB-KW"/>
</dbReference>
<evidence type="ECO:0000256" key="3">
    <source>
        <dbReference type="ARBA" id="ARBA00023125"/>
    </source>
</evidence>
<protein>
    <recommendedName>
        <fullName evidence="4">Heat shock protein 15</fullName>
    </recommendedName>
</protein>
<evidence type="ECO:0000256" key="2">
    <source>
        <dbReference type="ARBA" id="ARBA00022884"/>
    </source>
</evidence>
<dbReference type="InterPro" id="IPR025708">
    <property type="entry name" value="HSP15"/>
</dbReference>
<proteinExistence type="inferred from homology"/>
<dbReference type="SMART" id="SM00363">
    <property type="entry name" value="S4"/>
    <property type="match status" value="1"/>
</dbReference>
<dbReference type="InterPro" id="IPR002942">
    <property type="entry name" value="S4_RNA-bd"/>
</dbReference>
<comment type="similarity">
    <text evidence="1 4">Belongs to the HSP15 family.</text>
</comment>
<comment type="caution">
    <text evidence="7">The sequence shown here is derived from an EMBL/GenBank/DDBJ whole genome shotgun (WGS) entry which is preliminary data.</text>
</comment>
<dbReference type="CDD" id="cd00165">
    <property type="entry name" value="S4"/>
    <property type="match status" value="1"/>
</dbReference>
<dbReference type="GO" id="GO:0003727">
    <property type="term" value="F:single-stranded RNA binding"/>
    <property type="evidence" value="ECO:0007669"/>
    <property type="project" value="InterPro"/>
</dbReference>
<reference evidence="7 8" key="1">
    <citation type="submission" date="2020-08" db="EMBL/GenBank/DDBJ databases">
        <title>Genomic Encyclopedia of Type Strains, Phase IV (KMG-IV): sequencing the most valuable type-strain genomes for metagenomic binning, comparative biology and taxonomic classification.</title>
        <authorList>
            <person name="Goeker M."/>
        </authorList>
    </citation>
    <scope>NUCLEOTIDE SEQUENCE [LARGE SCALE GENOMIC DNA]</scope>
    <source>
        <strain evidence="7 8">DSM 24163</strain>
    </source>
</reference>
<dbReference type="AlphaFoldDB" id="A0A7W8G0E2"/>
<keyword evidence="8" id="KW-1185">Reference proteome</keyword>
<feature type="compositionally biased region" description="Basic and acidic residues" evidence="5">
    <location>
        <begin position="97"/>
        <end position="106"/>
    </location>
</feature>
<evidence type="ECO:0000313" key="8">
    <source>
        <dbReference type="Proteomes" id="UP000521199"/>
    </source>
</evidence>
<organism evidence="7 8">
    <name type="scientific">Chiayiivirga flava</name>
    <dbReference type="NCBI Taxonomy" id="659595"/>
    <lineage>
        <taxon>Bacteria</taxon>
        <taxon>Pseudomonadati</taxon>
        <taxon>Pseudomonadota</taxon>
        <taxon>Gammaproteobacteria</taxon>
        <taxon>Lysobacterales</taxon>
        <taxon>Lysobacteraceae</taxon>
        <taxon>Chiayiivirga</taxon>
    </lineage>
</organism>
<dbReference type="GO" id="GO:0043023">
    <property type="term" value="F:ribosomal large subunit binding"/>
    <property type="evidence" value="ECO:0007669"/>
    <property type="project" value="InterPro"/>
</dbReference>
<accession>A0A7W8G0E2</accession>
<evidence type="ECO:0000256" key="5">
    <source>
        <dbReference type="SAM" id="MobiDB-lite"/>
    </source>
</evidence>
<keyword evidence="3 4" id="KW-0238">DNA-binding</keyword>
<feature type="domain" description="RNA-binding S4" evidence="6">
    <location>
        <begin position="11"/>
        <end position="72"/>
    </location>
</feature>
<sequence length="135" mass="14693">MTPASEPAATVRLDLWLWAARFFKTRALAKQAIESGRARVDGQACKASRGVRIGDHLQIERGEERFEIAVLALSGKRGPASAAQLLYAESDEARARREAARAERAAARAGYQPPAGKPDKRSRRLIQALGDIDAL</sequence>
<dbReference type="RefSeq" id="WP_183961937.1">
    <property type="nucleotide sequence ID" value="NZ_JACHHP010000006.1"/>
</dbReference>
<dbReference type="SUPFAM" id="SSF55174">
    <property type="entry name" value="Alpha-L RNA-binding motif"/>
    <property type="match status" value="1"/>
</dbReference>
<evidence type="ECO:0000259" key="6">
    <source>
        <dbReference type="SMART" id="SM00363"/>
    </source>
</evidence>
<name>A0A7W8G0E2_9GAMM</name>
<dbReference type="PROSITE" id="PS50889">
    <property type="entry name" value="S4"/>
    <property type="match status" value="1"/>
</dbReference>
<evidence type="ECO:0000256" key="4">
    <source>
        <dbReference type="PIRNR" id="PIRNR016821"/>
    </source>
</evidence>
<feature type="region of interest" description="Disordered" evidence="5">
    <location>
        <begin position="97"/>
        <end position="123"/>
    </location>
</feature>
<evidence type="ECO:0000313" key="7">
    <source>
        <dbReference type="EMBL" id="MBB5209392.1"/>
    </source>
</evidence>
<dbReference type="InterPro" id="IPR036986">
    <property type="entry name" value="S4_RNA-bd_sf"/>
</dbReference>
<dbReference type="Proteomes" id="UP000521199">
    <property type="component" value="Unassembled WGS sequence"/>
</dbReference>
<keyword evidence="7" id="KW-0346">Stress response</keyword>
<evidence type="ECO:0000256" key="1">
    <source>
        <dbReference type="ARBA" id="ARBA00008396"/>
    </source>
</evidence>
<keyword evidence="2 4" id="KW-0694">RNA-binding</keyword>
<dbReference type="GO" id="GO:0034605">
    <property type="term" value="P:cellular response to heat"/>
    <property type="evidence" value="ECO:0007669"/>
    <property type="project" value="InterPro"/>
</dbReference>